<keyword evidence="5" id="KW-0464">Manganese</keyword>
<sequence>MVKLLNPALLAALVATATATPVAQSNDSTPTAGGGVSPTDPAAIKALQTALLLAPGYADRQSILLPNPPDASNITFQFINNTVTPNTGGTIALTTLNNFPALIGTNVAMAVGFVNPCGLNVPHNHPRANEFLTVISGKLIGGLILEQNPGSAGNVAGQPKPVNGPLQQVNATLDNFKGMLFPQGETHFQFNPTCEPALFAAAFDSSDPGRTQIARNFFSAYPDEEVLIAAVGGNLETLDPARIERFRKQIPTAFAVQIESCVKRCNIAHT</sequence>
<dbReference type="OrthoDB" id="1921208at2759"/>
<dbReference type="SUPFAM" id="SSF51182">
    <property type="entry name" value="RmlC-like cupins"/>
    <property type="match status" value="1"/>
</dbReference>
<comment type="subcellular location">
    <subcellularLocation>
        <location evidence="1">Secreted</location>
    </subcellularLocation>
</comment>
<dbReference type="Gene3D" id="2.60.120.10">
    <property type="entry name" value="Jelly Rolls"/>
    <property type="match status" value="1"/>
</dbReference>
<protein>
    <submittedName>
        <fullName evidence="8">RmlC-like cupin domain-containing protein</fullName>
    </submittedName>
</protein>
<dbReference type="InterPro" id="IPR006045">
    <property type="entry name" value="Cupin_1"/>
</dbReference>
<accession>A0A7C8HZH9</accession>
<dbReference type="EMBL" id="JAADJZ010000028">
    <property type="protein sequence ID" value="KAF2866288.1"/>
    <property type="molecule type" value="Genomic_DNA"/>
</dbReference>
<evidence type="ECO:0000313" key="9">
    <source>
        <dbReference type="Proteomes" id="UP000481861"/>
    </source>
</evidence>
<dbReference type="CDD" id="cd02241">
    <property type="entry name" value="cupin_OxOx"/>
    <property type="match status" value="1"/>
</dbReference>
<dbReference type="GO" id="GO:0030145">
    <property type="term" value="F:manganese ion binding"/>
    <property type="evidence" value="ECO:0007669"/>
    <property type="project" value="InterPro"/>
</dbReference>
<dbReference type="InterPro" id="IPR014710">
    <property type="entry name" value="RmlC-like_jellyroll"/>
</dbReference>
<reference evidence="8 9" key="1">
    <citation type="submission" date="2020-01" db="EMBL/GenBank/DDBJ databases">
        <authorList>
            <consortium name="DOE Joint Genome Institute"/>
            <person name="Haridas S."/>
            <person name="Albert R."/>
            <person name="Binder M."/>
            <person name="Bloem J."/>
            <person name="Labutti K."/>
            <person name="Salamov A."/>
            <person name="Andreopoulos B."/>
            <person name="Baker S.E."/>
            <person name="Barry K."/>
            <person name="Bills G."/>
            <person name="Bluhm B.H."/>
            <person name="Cannon C."/>
            <person name="Castanera R."/>
            <person name="Culley D.E."/>
            <person name="Daum C."/>
            <person name="Ezra D."/>
            <person name="Gonzalez J.B."/>
            <person name="Henrissat B."/>
            <person name="Kuo A."/>
            <person name="Liang C."/>
            <person name="Lipzen A."/>
            <person name="Lutzoni F."/>
            <person name="Magnuson J."/>
            <person name="Mondo S."/>
            <person name="Nolan M."/>
            <person name="Ohm R."/>
            <person name="Pangilinan J."/>
            <person name="Park H.-J.H."/>
            <person name="Ramirez L."/>
            <person name="Alfaro M."/>
            <person name="Sun H."/>
            <person name="Tritt A."/>
            <person name="Yoshinaga Y."/>
            <person name="Zwiers L.-H.L."/>
            <person name="Turgeon B.G."/>
            <person name="Goodwin S.B."/>
            <person name="Spatafora J.W."/>
            <person name="Crous P.W."/>
            <person name="Grigoriev I.V."/>
        </authorList>
    </citation>
    <scope>NUCLEOTIDE SEQUENCE [LARGE SCALE GENOMIC DNA]</scope>
    <source>
        <strain evidence="8 9">CBS 611.86</strain>
    </source>
</reference>
<evidence type="ECO:0000313" key="8">
    <source>
        <dbReference type="EMBL" id="KAF2866288.1"/>
    </source>
</evidence>
<dbReference type="AlphaFoldDB" id="A0A7C8HZH9"/>
<dbReference type="InterPro" id="IPR011051">
    <property type="entry name" value="RmlC_Cupin_sf"/>
</dbReference>
<name>A0A7C8HZH9_9PLEO</name>
<dbReference type="Proteomes" id="UP000481861">
    <property type="component" value="Unassembled WGS sequence"/>
</dbReference>
<evidence type="ECO:0000256" key="1">
    <source>
        <dbReference type="ARBA" id="ARBA00004613"/>
    </source>
</evidence>
<comment type="caution">
    <text evidence="8">The sequence shown here is derived from an EMBL/GenBank/DDBJ whole genome shotgun (WGS) entry which is preliminary data.</text>
</comment>
<feature type="chain" id="PRO_5028857174" evidence="6">
    <location>
        <begin position="20"/>
        <end position="270"/>
    </location>
</feature>
<gene>
    <name evidence="8" type="ORF">BDV95DRAFT_505068</name>
</gene>
<organism evidence="8 9">
    <name type="scientific">Massariosphaeria phaeospora</name>
    <dbReference type="NCBI Taxonomy" id="100035"/>
    <lineage>
        <taxon>Eukaryota</taxon>
        <taxon>Fungi</taxon>
        <taxon>Dikarya</taxon>
        <taxon>Ascomycota</taxon>
        <taxon>Pezizomycotina</taxon>
        <taxon>Dothideomycetes</taxon>
        <taxon>Pleosporomycetidae</taxon>
        <taxon>Pleosporales</taxon>
        <taxon>Pleosporales incertae sedis</taxon>
        <taxon>Massariosphaeria</taxon>
    </lineage>
</organism>
<keyword evidence="9" id="KW-1185">Reference proteome</keyword>
<comment type="similarity">
    <text evidence="2">Belongs to the germin family.</text>
</comment>
<feature type="domain" description="Cupin type-1" evidence="7">
    <location>
        <begin position="74"/>
        <end position="239"/>
    </location>
</feature>
<dbReference type="GO" id="GO:0005576">
    <property type="term" value="C:extracellular region"/>
    <property type="evidence" value="ECO:0007669"/>
    <property type="project" value="UniProtKB-SubCell"/>
</dbReference>
<keyword evidence="4" id="KW-0479">Metal-binding</keyword>
<proteinExistence type="inferred from homology"/>
<evidence type="ECO:0000259" key="7">
    <source>
        <dbReference type="SMART" id="SM00835"/>
    </source>
</evidence>
<dbReference type="SMART" id="SM00835">
    <property type="entry name" value="Cupin_1"/>
    <property type="match status" value="1"/>
</dbReference>
<evidence type="ECO:0000256" key="6">
    <source>
        <dbReference type="SAM" id="SignalP"/>
    </source>
</evidence>
<feature type="signal peptide" evidence="6">
    <location>
        <begin position="1"/>
        <end position="19"/>
    </location>
</feature>
<evidence type="ECO:0000256" key="2">
    <source>
        <dbReference type="ARBA" id="ARBA00007456"/>
    </source>
</evidence>
<dbReference type="Pfam" id="PF00190">
    <property type="entry name" value="Cupin_1"/>
    <property type="match status" value="1"/>
</dbReference>
<evidence type="ECO:0000256" key="4">
    <source>
        <dbReference type="ARBA" id="ARBA00022723"/>
    </source>
</evidence>
<dbReference type="PANTHER" id="PTHR31238">
    <property type="entry name" value="GERMIN-LIKE PROTEIN SUBFAMILY 3 MEMBER 3"/>
    <property type="match status" value="1"/>
</dbReference>
<keyword evidence="6" id="KW-0732">Signal</keyword>
<evidence type="ECO:0000256" key="3">
    <source>
        <dbReference type="ARBA" id="ARBA00022525"/>
    </source>
</evidence>
<keyword evidence="3" id="KW-0964">Secreted</keyword>
<dbReference type="InterPro" id="IPR001929">
    <property type="entry name" value="Germin"/>
</dbReference>
<evidence type="ECO:0000256" key="5">
    <source>
        <dbReference type="ARBA" id="ARBA00023211"/>
    </source>
</evidence>